<dbReference type="GO" id="GO:0055085">
    <property type="term" value="P:transmembrane transport"/>
    <property type="evidence" value="ECO:0007669"/>
    <property type="project" value="InterPro"/>
</dbReference>
<keyword evidence="2 5" id="KW-0812">Transmembrane</keyword>
<organism evidence="7 8">
    <name type="scientific">Collimonas pratensis</name>
    <dbReference type="NCBI Taxonomy" id="279113"/>
    <lineage>
        <taxon>Bacteria</taxon>
        <taxon>Pseudomonadati</taxon>
        <taxon>Pseudomonadota</taxon>
        <taxon>Betaproteobacteria</taxon>
        <taxon>Burkholderiales</taxon>
        <taxon>Oxalobacteraceae</taxon>
        <taxon>Collimonas</taxon>
    </lineage>
</organism>
<dbReference type="PANTHER" id="PTHR42744:SF1">
    <property type="entry name" value="BINDING-PROTEIN-DEPENDENT TRANSPORT SYSTEMS INNER MEMBRANE COMPONENT"/>
    <property type="match status" value="1"/>
</dbReference>
<dbReference type="KEGG" id="cpra:CPter91_4905"/>
<dbReference type="GO" id="GO:0005886">
    <property type="term" value="C:plasma membrane"/>
    <property type="evidence" value="ECO:0007669"/>
    <property type="project" value="UniProtKB-SubCell"/>
</dbReference>
<keyword evidence="4 5" id="KW-0472">Membrane</keyword>
<dbReference type="Gene3D" id="1.10.3720.10">
    <property type="entry name" value="MetI-like"/>
    <property type="match status" value="2"/>
</dbReference>
<feature type="transmembrane region" description="Helical" evidence="5">
    <location>
        <begin position="142"/>
        <end position="164"/>
    </location>
</feature>
<evidence type="ECO:0000259" key="6">
    <source>
        <dbReference type="PROSITE" id="PS50928"/>
    </source>
</evidence>
<feature type="transmembrane region" description="Helical" evidence="5">
    <location>
        <begin position="419"/>
        <end position="442"/>
    </location>
</feature>
<sequence length="586" mass="65187">MPNRAYPDITAPQLRTGWRFGWVDILVVVAMLLLFWLLFSLSGDMRVHFDELHPPPLSLDVEMIPYYTARTVLRMFIAFAASLLFTFIWGYIAAKSPRARKVMLPILDILQSVPVLGFLSITVTGFLALFPGSLLGVECASIFAVFTAQAWNMTFGFYHSLVTIPAELSEASSIFRLNRWQRFTTLELPASAIGLMWNSMMSFGGGWFFVAQSEAITVLNKNIKLPGLGSYMAAAVEAGNTRAALYAIGAMIFTILLIDQLVWRPLVAWAEKFKLENTEAKDSPQSWMLDLLRRSNVIGWLFQRIGRVVGRASQRLSSVATDVTESVARNAPTLFKQALRVALWLAIAAGMAWLVIDAFGVAREIKTEMTGTAMLHVVWLGLLTFLRVLAMMIVATLIWTPIGVWIGLRPRVARIAQPLAQIAASFPVNMTFPFIVVFFITANIPINIGSILLMALGTQWYILFNVIAGAMAIPTDLREAAQIFGLRKWRLWKTVIIPAIFPFWVTGAVTATGGAWNASIVAEVASWGNNKLVADGLGAYIAQVTEKGDKPAIYFSIVVMSLFVVLINRFLWRRLYALAEQKFKLD</sequence>
<evidence type="ECO:0000256" key="2">
    <source>
        <dbReference type="ARBA" id="ARBA00022692"/>
    </source>
</evidence>
<feature type="transmembrane region" description="Helical" evidence="5">
    <location>
        <begin position="494"/>
        <end position="516"/>
    </location>
</feature>
<feature type="transmembrane region" description="Helical" evidence="5">
    <location>
        <begin position="20"/>
        <end position="39"/>
    </location>
</feature>
<feature type="domain" description="ABC transmembrane type-1" evidence="6">
    <location>
        <begin position="385"/>
        <end position="571"/>
    </location>
</feature>
<feature type="transmembrane region" description="Helical" evidence="5">
    <location>
        <begin position="243"/>
        <end position="263"/>
    </location>
</feature>
<dbReference type="EMBL" id="CP013234">
    <property type="protein sequence ID" value="AMP07198.1"/>
    <property type="molecule type" value="Genomic_DNA"/>
</dbReference>
<keyword evidence="5" id="KW-0813">Transport</keyword>
<feature type="transmembrane region" description="Helical" evidence="5">
    <location>
        <begin position="552"/>
        <end position="572"/>
    </location>
</feature>
<evidence type="ECO:0000256" key="5">
    <source>
        <dbReference type="RuleBase" id="RU363032"/>
    </source>
</evidence>
<evidence type="ECO:0000256" key="1">
    <source>
        <dbReference type="ARBA" id="ARBA00004651"/>
    </source>
</evidence>
<evidence type="ECO:0000313" key="8">
    <source>
        <dbReference type="Proteomes" id="UP000074561"/>
    </source>
</evidence>
<dbReference type="SUPFAM" id="SSF161098">
    <property type="entry name" value="MetI-like"/>
    <property type="match status" value="2"/>
</dbReference>
<feature type="transmembrane region" description="Helical" evidence="5">
    <location>
        <begin position="448"/>
        <end position="473"/>
    </location>
</feature>
<dbReference type="PANTHER" id="PTHR42744">
    <property type="entry name" value="BINDING-PROTEIN-DEPENDENT TRANSPORT SYSTEMS INNER MEMBRANE COMPONENT"/>
    <property type="match status" value="1"/>
</dbReference>
<comment type="similarity">
    <text evidence="5">Belongs to the binding-protein-dependent transport system permease family.</text>
</comment>
<dbReference type="CDD" id="cd06261">
    <property type="entry name" value="TM_PBP2"/>
    <property type="match status" value="2"/>
</dbReference>
<dbReference type="PATRIC" id="fig|279113.9.peg.4859"/>
<feature type="transmembrane region" description="Helical" evidence="5">
    <location>
        <begin position="72"/>
        <end position="94"/>
    </location>
</feature>
<feature type="transmembrane region" description="Helical" evidence="5">
    <location>
        <begin position="106"/>
        <end position="130"/>
    </location>
</feature>
<reference evidence="7 8" key="1">
    <citation type="submission" date="2015-11" db="EMBL/GenBank/DDBJ databases">
        <title>Exploring the genomic traits of fungus-feeding bacterial genus Collimonas.</title>
        <authorList>
            <person name="Song C."/>
            <person name="Schmidt R."/>
            <person name="de Jager V."/>
            <person name="Krzyzanowska D."/>
            <person name="Jongedijk E."/>
            <person name="Cankar K."/>
            <person name="Beekwilder J."/>
            <person name="van Veen A."/>
            <person name="de Boer W."/>
            <person name="van Veen J.A."/>
            <person name="Garbeva P."/>
        </authorList>
    </citation>
    <scope>NUCLEOTIDE SEQUENCE [LARGE SCALE GENOMIC DNA]</scope>
    <source>
        <strain evidence="7 8">Ter91</strain>
    </source>
</reference>
<feature type="transmembrane region" description="Helical" evidence="5">
    <location>
        <begin position="376"/>
        <end position="407"/>
    </location>
</feature>
<feature type="transmembrane region" description="Helical" evidence="5">
    <location>
        <begin position="338"/>
        <end position="356"/>
    </location>
</feature>
<dbReference type="STRING" id="279113.CPter91_4905"/>
<protein>
    <submittedName>
        <fullName evidence="7">Binding--dependent transport system inner membrane component family protein</fullName>
    </submittedName>
</protein>
<proteinExistence type="inferred from homology"/>
<dbReference type="RefSeq" id="WP_061944453.1">
    <property type="nucleotide sequence ID" value="NZ_CP013234.1"/>
</dbReference>
<evidence type="ECO:0000256" key="3">
    <source>
        <dbReference type="ARBA" id="ARBA00022989"/>
    </source>
</evidence>
<feature type="domain" description="ABC transmembrane type-1" evidence="6">
    <location>
        <begin position="68"/>
        <end position="263"/>
    </location>
</feature>
<gene>
    <name evidence="7" type="ORF">CPter91_4905</name>
</gene>
<comment type="subcellular location">
    <subcellularLocation>
        <location evidence="1 5">Cell membrane</location>
        <topology evidence="1 5">Multi-pass membrane protein</topology>
    </subcellularLocation>
</comment>
<evidence type="ECO:0000313" key="7">
    <source>
        <dbReference type="EMBL" id="AMP07198.1"/>
    </source>
</evidence>
<accession>A0A127QAX1</accession>
<dbReference type="Proteomes" id="UP000074561">
    <property type="component" value="Chromosome"/>
</dbReference>
<name>A0A127QAX1_9BURK</name>
<dbReference type="Pfam" id="PF00528">
    <property type="entry name" value="BPD_transp_1"/>
    <property type="match status" value="2"/>
</dbReference>
<feature type="transmembrane region" description="Helical" evidence="5">
    <location>
        <begin position="185"/>
        <end position="210"/>
    </location>
</feature>
<dbReference type="InterPro" id="IPR035906">
    <property type="entry name" value="MetI-like_sf"/>
</dbReference>
<dbReference type="PROSITE" id="PS50928">
    <property type="entry name" value="ABC_TM1"/>
    <property type="match status" value="2"/>
</dbReference>
<evidence type="ECO:0000256" key="4">
    <source>
        <dbReference type="ARBA" id="ARBA00023136"/>
    </source>
</evidence>
<keyword evidence="3 5" id="KW-1133">Transmembrane helix</keyword>
<dbReference type="InterPro" id="IPR000515">
    <property type="entry name" value="MetI-like"/>
</dbReference>
<dbReference type="AlphaFoldDB" id="A0A127QAX1"/>